<keyword evidence="2" id="KW-1185">Reference proteome</keyword>
<accession>W4QSC8</accession>
<protein>
    <recommendedName>
        <fullName evidence="3">Glyoxalase</fullName>
    </recommendedName>
</protein>
<organism evidence="1 2">
    <name type="scientific">Halalkalibacter akibai (strain ATCC 43226 / DSM 21942 / CIP 109018 / JCM 9157 / 1139)</name>
    <name type="common">Bacillus akibai</name>
    <dbReference type="NCBI Taxonomy" id="1236973"/>
    <lineage>
        <taxon>Bacteria</taxon>
        <taxon>Bacillati</taxon>
        <taxon>Bacillota</taxon>
        <taxon>Bacilli</taxon>
        <taxon>Bacillales</taxon>
        <taxon>Bacillaceae</taxon>
        <taxon>Halalkalibacter</taxon>
    </lineage>
</organism>
<evidence type="ECO:0000313" key="2">
    <source>
        <dbReference type="Proteomes" id="UP000018896"/>
    </source>
</evidence>
<name>W4QSC8_HALA3</name>
<gene>
    <name evidence="1" type="ORF">JCM9157_1290</name>
</gene>
<evidence type="ECO:0000313" key="1">
    <source>
        <dbReference type="EMBL" id="GAE34244.1"/>
    </source>
</evidence>
<dbReference type="EMBL" id="BAUV01000006">
    <property type="protein sequence ID" value="GAE34244.1"/>
    <property type="molecule type" value="Genomic_DNA"/>
</dbReference>
<dbReference type="SUPFAM" id="SSF54593">
    <property type="entry name" value="Glyoxalase/Bleomycin resistance protein/Dihydroxybiphenyl dioxygenase"/>
    <property type="match status" value="1"/>
</dbReference>
<dbReference type="InterPro" id="IPR029068">
    <property type="entry name" value="Glyas_Bleomycin-R_OHBP_Dase"/>
</dbReference>
<comment type="caution">
    <text evidence="1">The sequence shown here is derived from an EMBL/GenBank/DDBJ whole genome shotgun (WGS) entry which is preliminary data.</text>
</comment>
<dbReference type="Proteomes" id="UP000018896">
    <property type="component" value="Unassembled WGS sequence"/>
</dbReference>
<reference evidence="1 2" key="1">
    <citation type="journal article" date="2014" name="Genome Announc.">
        <title>Draft Genome Sequences of Three Alkaliphilic Bacillus Strains, Bacillus wakoensis JCM 9140T, Bacillus akibai JCM 9157T, and Bacillus hemicellulosilyticus JCM 9152T.</title>
        <authorList>
            <person name="Yuki M."/>
            <person name="Oshima K."/>
            <person name="Suda W."/>
            <person name="Oshida Y."/>
            <person name="Kitamura K."/>
            <person name="Iida T."/>
            <person name="Hattori M."/>
            <person name="Ohkuma M."/>
        </authorList>
    </citation>
    <scope>NUCLEOTIDE SEQUENCE [LARGE SCALE GENOMIC DNA]</scope>
    <source>
        <strain evidence="1 2">JCM 9157</strain>
    </source>
</reference>
<dbReference type="OrthoDB" id="9814858at2"/>
<sequence>MDNLFKAKKLFVEEFNWLLELSFTFMDEEIVFLRKGLFRIEIIERVDIGPVEIHYAFKVPSLHEYLQLFQTQLVEGPYLLENGWSIAVFEIDGRMIELIQLKDMGTGYE</sequence>
<dbReference type="STRING" id="1236973.JCM9157_1290"/>
<evidence type="ECO:0008006" key="3">
    <source>
        <dbReference type="Google" id="ProtNLM"/>
    </source>
</evidence>
<proteinExistence type="predicted"/>
<dbReference type="RefSeq" id="WP_148296814.1">
    <property type="nucleotide sequence ID" value="NZ_BAUV01000006.1"/>
</dbReference>
<dbReference type="AlphaFoldDB" id="W4QSC8"/>